<proteinExistence type="predicted"/>
<evidence type="ECO:0000256" key="2">
    <source>
        <dbReference type="ARBA" id="ARBA00023125"/>
    </source>
</evidence>
<evidence type="ECO:0000259" key="7">
    <source>
        <dbReference type="PROSITE" id="PS51737"/>
    </source>
</evidence>
<evidence type="ECO:0000256" key="5">
    <source>
        <dbReference type="PROSITE-ProRule" id="PRU10137"/>
    </source>
</evidence>
<dbReference type="PROSITE" id="PS51737">
    <property type="entry name" value="RECOMBINASE_DNA_BIND"/>
    <property type="match status" value="1"/>
</dbReference>
<evidence type="ECO:0000313" key="8">
    <source>
        <dbReference type="EMBL" id="SHL41357.1"/>
    </source>
</evidence>
<keyword evidence="9" id="KW-1185">Reference proteome</keyword>
<organism evidence="8 9">
    <name type="scientific">Roseovarius marisflavi</name>
    <dbReference type="NCBI Taxonomy" id="1054996"/>
    <lineage>
        <taxon>Bacteria</taxon>
        <taxon>Pseudomonadati</taxon>
        <taxon>Pseudomonadota</taxon>
        <taxon>Alphaproteobacteria</taxon>
        <taxon>Rhodobacterales</taxon>
        <taxon>Roseobacteraceae</taxon>
        <taxon>Roseovarius</taxon>
    </lineage>
</organism>
<protein>
    <submittedName>
        <fullName evidence="8">Site-specific DNA recombinase</fullName>
    </submittedName>
</protein>
<dbReference type="Proteomes" id="UP000184191">
    <property type="component" value="Unassembled WGS sequence"/>
</dbReference>
<dbReference type="InterPro" id="IPR038109">
    <property type="entry name" value="DNA_bind_recomb_sf"/>
</dbReference>
<feature type="active site" description="O-(5'-phospho-DNA)-serine intermediate" evidence="4 5">
    <location>
        <position position="11"/>
    </location>
</feature>
<keyword evidence="2" id="KW-0238">DNA-binding</keyword>
<dbReference type="InterPro" id="IPR036162">
    <property type="entry name" value="Resolvase-like_N_sf"/>
</dbReference>
<dbReference type="InterPro" id="IPR025827">
    <property type="entry name" value="Zn_ribbon_recom_dom"/>
</dbReference>
<evidence type="ECO:0000259" key="6">
    <source>
        <dbReference type="PROSITE" id="PS51736"/>
    </source>
</evidence>
<keyword evidence="1" id="KW-0229">DNA integration</keyword>
<feature type="domain" description="Resolvase/invertase-type recombinase catalytic" evidence="6">
    <location>
        <begin position="3"/>
        <end position="147"/>
    </location>
</feature>
<accession>A0A1M7AFE3</accession>
<dbReference type="GO" id="GO:0015074">
    <property type="term" value="P:DNA integration"/>
    <property type="evidence" value="ECO:0007669"/>
    <property type="project" value="UniProtKB-KW"/>
</dbReference>
<reference evidence="9" key="1">
    <citation type="submission" date="2016-11" db="EMBL/GenBank/DDBJ databases">
        <authorList>
            <person name="Varghese N."/>
            <person name="Submissions S."/>
        </authorList>
    </citation>
    <scope>NUCLEOTIDE SEQUENCE [LARGE SCALE GENOMIC DNA]</scope>
    <source>
        <strain evidence="9">DSM 29327</strain>
    </source>
</reference>
<dbReference type="Gene3D" id="3.40.50.1390">
    <property type="entry name" value="Resolvase, N-terminal catalytic domain"/>
    <property type="match status" value="1"/>
</dbReference>
<dbReference type="InterPro" id="IPR050639">
    <property type="entry name" value="SSR_resolvase"/>
</dbReference>
<gene>
    <name evidence="8" type="ORF">SAMN05444414_11360</name>
</gene>
<evidence type="ECO:0000313" key="9">
    <source>
        <dbReference type="Proteomes" id="UP000184191"/>
    </source>
</evidence>
<dbReference type="Pfam" id="PF00239">
    <property type="entry name" value="Resolvase"/>
    <property type="match status" value="1"/>
</dbReference>
<dbReference type="PANTHER" id="PTHR30461">
    <property type="entry name" value="DNA-INVERTASE FROM LAMBDOID PROPHAGE"/>
    <property type="match status" value="1"/>
</dbReference>
<dbReference type="Gene3D" id="3.90.1750.20">
    <property type="entry name" value="Putative Large Serine Recombinase, Chain B, Domain 2"/>
    <property type="match status" value="1"/>
</dbReference>
<dbReference type="GO" id="GO:0003677">
    <property type="term" value="F:DNA binding"/>
    <property type="evidence" value="ECO:0007669"/>
    <property type="project" value="UniProtKB-KW"/>
</dbReference>
<dbReference type="PROSITE" id="PS51736">
    <property type="entry name" value="RECOMBINASES_3"/>
    <property type="match status" value="1"/>
</dbReference>
<dbReference type="PANTHER" id="PTHR30461:SF23">
    <property type="entry name" value="DNA RECOMBINASE-RELATED"/>
    <property type="match status" value="1"/>
</dbReference>
<dbReference type="AlphaFoldDB" id="A0A1M7AFE3"/>
<dbReference type="InterPro" id="IPR006118">
    <property type="entry name" value="Recombinase_CS"/>
</dbReference>
<sequence>MKPCFGYIRVSTVRQGEGVSLQEQKDAILACAAIRNLQIIEWFEELETAAKSGRPIFNKMISRLRKGHAQGFVVHKIDRSARNLKDWALVSELPDEGIDVHIATETLDFNTRGGRMTADFLAVIAADFIRNQREETKKGLNGRLKQGLYPFRAPLGYLDMGRGEPKAPCPVKAPLIKQTYQLYLTGQHSLRSLHAEMQRRGLSGHTGKPVSLHGIEKILSNTFYHGLITITRTGETYEGVHKALVTKAAFQQTQKIKSRRCGPKVTRHNHPFRGLFRCGFCNGPMVPERQKIVHVYYRCKTPSCCMKTIREDRLESAITVRLARVQLNKSAVAEQKRRWKSGRLQDDLTRKRRSLAARIEAEETKLARAADLLIEGALDRSTYSQKKRDAEFVLGRLREELDALPDPKAVRSARDAYIKKMSRLSALYAAGTVAERRQLIDNTFDGRLVTPDGVELRLREWTEHHAHVRQVTRKVAQS</sequence>
<dbReference type="PROSITE" id="PS00397">
    <property type="entry name" value="RECOMBINASES_1"/>
    <property type="match status" value="1"/>
</dbReference>
<keyword evidence="3" id="KW-0233">DNA recombination</keyword>
<dbReference type="EMBL" id="FRBN01000013">
    <property type="protein sequence ID" value="SHL41357.1"/>
    <property type="molecule type" value="Genomic_DNA"/>
</dbReference>
<dbReference type="Pfam" id="PF13408">
    <property type="entry name" value="Zn_ribbon_recom"/>
    <property type="match status" value="1"/>
</dbReference>
<name>A0A1M7AFE3_9RHOB</name>
<dbReference type="SMART" id="SM00857">
    <property type="entry name" value="Resolvase"/>
    <property type="match status" value="1"/>
</dbReference>
<dbReference type="InterPro" id="IPR006119">
    <property type="entry name" value="Resolv_N"/>
</dbReference>
<evidence type="ECO:0000256" key="3">
    <source>
        <dbReference type="ARBA" id="ARBA00023172"/>
    </source>
</evidence>
<evidence type="ECO:0000256" key="1">
    <source>
        <dbReference type="ARBA" id="ARBA00022908"/>
    </source>
</evidence>
<dbReference type="RefSeq" id="WP_073198412.1">
    <property type="nucleotide sequence ID" value="NZ_FRBN01000013.1"/>
</dbReference>
<dbReference type="CDD" id="cd00338">
    <property type="entry name" value="Ser_Recombinase"/>
    <property type="match status" value="1"/>
</dbReference>
<dbReference type="OrthoDB" id="7277848at2"/>
<evidence type="ECO:0000256" key="4">
    <source>
        <dbReference type="PIRSR" id="PIRSR606118-50"/>
    </source>
</evidence>
<feature type="domain" description="Recombinase" evidence="7">
    <location>
        <begin position="154"/>
        <end position="263"/>
    </location>
</feature>
<dbReference type="GO" id="GO:0000150">
    <property type="term" value="F:DNA strand exchange activity"/>
    <property type="evidence" value="ECO:0007669"/>
    <property type="project" value="InterPro"/>
</dbReference>
<dbReference type="STRING" id="1054996.SAMN05444414_11360"/>
<dbReference type="Pfam" id="PF07508">
    <property type="entry name" value="Recombinase"/>
    <property type="match status" value="1"/>
</dbReference>
<dbReference type="InterPro" id="IPR011109">
    <property type="entry name" value="DNA_bind_recombinase_dom"/>
</dbReference>
<dbReference type="SUPFAM" id="SSF53041">
    <property type="entry name" value="Resolvase-like"/>
    <property type="match status" value="1"/>
</dbReference>